<keyword evidence="2" id="KW-1185">Reference proteome</keyword>
<dbReference type="EMBL" id="BRXZ01000592">
    <property type="protein sequence ID" value="GMH48068.1"/>
    <property type="molecule type" value="Genomic_DNA"/>
</dbReference>
<sequence>MGLGPWGGDQKLNPKSSTNMGAFATKQIKYEERGSTESSTARKFKIPNKADKGPMGFGLIPSAKAFLRTAFMKRFLTKLYRAEIKKQIETGPQCWTAVSHTDPKDRETSTMNVAMPDFSAEYWCTYIPTSKFPVFKFRFPTWANYAALTIYDATGMPIASINLNDSLSLSPSSSFQRLPDGTCIANMGGQLAKKKGLICAIFRVYRPAGVAITPEHDMPKVYLIERREAKAFDIIKKLDGIEPLPPAGRDLARARGKVIGGTFMAMIQKYLKPLAPHQQGTQFYHPNNVAGLFVNANATYVICFLPPHKAVARVTGRVPREEGWRTYYGIMAVEYESTVTTGCLSFEELGGWGEEFEVYLTDGGEGKAREAGYKEGGKGHFLMDWGGRDGNVGVVLRFLHYFEKEAEEERGKLHALDGREGVLGIPGLAKVEYF</sequence>
<proteinExistence type="predicted"/>
<evidence type="ECO:0000313" key="1">
    <source>
        <dbReference type="EMBL" id="GMH48068.1"/>
    </source>
</evidence>
<accession>A0A9W6ZBH2</accession>
<gene>
    <name evidence="1" type="ORF">TrRE_jg8582</name>
</gene>
<comment type="caution">
    <text evidence="1">The sequence shown here is derived from an EMBL/GenBank/DDBJ whole genome shotgun (WGS) entry which is preliminary data.</text>
</comment>
<evidence type="ECO:0000313" key="2">
    <source>
        <dbReference type="Proteomes" id="UP001165082"/>
    </source>
</evidence>
<dbReference type="AlphaFoldDB" id="A0A9W6ZBH2"/>
<name>A0A9W6ZBH2_9STRA</name>
<organism evidence="1 2">
    <name type="scientific">Triparma retinervis</name>
    <dbReference type="NCBI Taxonomy" id="2557542"/>
    <lineage>
        <taxon>Eukaryota</taxon>
        <taxon>Sar</taxon>
        <taxon>Stramenopiles</taxon>
        <taxon>Ochrophyta</taxon>
        <taxon>Bolidophyceae</taxon>
        <taxon>Parmales</taxon>
        <taxon>Triparmaceae</taxon>
        <taxon>Triparma</taxon>
    </lineage>
</organism>
<reference evidence="1" key="1">
    <citation type="submission" date="2022-07" db="EMBL/GenBank/DDBJ databases">
        <title>Genome analysis of Parmales, a sister group of diatoms, reveals the evolutionary specialization of diatoms from phago-mixotrophs to photoautotrophs.</title>
        <authorList>
            <person name="Ban H."/>
            <person name="Sato S."/>
            <person name="Yoshikawa S."/>
            <person name="Kazumasa Y."/>
            <person name="Nakamura Y."/>
            <person name="Ichinomiya M."/>
            <person name="Saitoh K."/>
            <person name="Sato N."/>
            <person name="Blanc-Mathieu R."/>
            <person name="Endo H."/>
            <person name="Kuwata A."/>
            <person name="Ogata H."/>
        </authorList>
    </citation>
    <scope>NUCLEOTIDE SEQUENCE</scope>
</reference>
<dbReference type="OrthoDB" id="187156at2759"/>
<protein>
    <submittedName>
        <fullName evidence="1">Uncharacterized protein</fullName>
    </submittedName>
</protein>
<dbReference type="Proteomes" id="UP001165082">
    <property type="component" value="Unassembled WGS sequence"/>
</dbReference>